<gene>
    <name evidence="1" type="ORF">LCGC14_2739590</name>
</gene>
<sequence length="209" mass="22322">MRKKFVALIVALAAVALALTMVTAGQAGKGDIFGSDHDTGSPGNPTCAQCHTPHKAGGMYLWASVPNSGYTGDSEILPLCFSCHDGSVSSGSYIPDASHNHPQGVVMYDPNHDGDMSDAYPITEHAAYETSCKQCMEPDCVKCHDAHSATWVFLDPDRFDAIDTDGDDVPDTDMLNASVCAWCHEGRRHGVRTYVLVEAVGDPETGDQC</sequence>
<dbReference type="InterPro" id="IPR036280">
    <property type="entry name" value="Multihaem_cyt_sf"/>
</dbReference>
<dbReference type="Gene3D" id="1.10.1130.10">
    <property type="entry name" value="Flavocytochrome C3, Chain A"/>
    <property type="match status" value="1"/>
</dbReference>
<reference evidence="1" key="1">
    <citation type="journal article" date="2015" name="Nature">
        <title>Complex archaea that bridge the gap between prokaryotes and eukaryotes.</title>
        <authorList>
            <person name="Spang A."/>
            <person name="Saw J.H."/>
            <person name="Jorgensen S.L."/>
            <person name="Zaremba-Niedzwiedzka K."/>
            <person name="Martijn J."/>
            <person name="Lind A.E."/>
            <person name="van Eijk R."/>
            <person name="Schleper C."/>
            <person name="Guy L."/>
            <person name="Ettema T.J."/>
        </authorList>
    </citation>
    <scope>NUCLEOTIDE SEQUENCE</scope>
</reference>
<organism evidence="1">
    <name type="scientific">marine sediment metagenome</name>
    <dbReference type="NCBI Taxonomy" id="412755"/>
    <lineage>
        <taxon>unclassified sequences</taxon>
        <taxon>metagenomes</taxon>
        <taxon>ecological metagenomes</taxon>
    </lineage>
</organism>
<accession>A0A0F9BWJ9</accession>
<name>A0A0F9BWJ9_9ZZZZ</name>
<evidence type="ECO:0000313" key="1">
    <source>
        <dbReference type="EMBL" id="KKK88791.1"/>
    </source>
</evidence>
<comment type="caution">
    <text evidence="1">The sequence shown here is derived from an EMBL/GenBank/DDBJ whole genome shotgun (WGS) entry which is preliminary data.</text>
</comment>
<dbReference type="EMBL" id="LAZR01049799">
    <property type="protein sequence ID" value="KKK88791.1"/>
    <property type="molecule type" value="Genomic_DNA"/>
</dbReference>
<proteinExistence type="predicted"/>
<protein>
    <submittedName>
        <fullName evidence="1">Uncharacterized protein</fullName>
    </submittedName>
</protein>
<feature type="non-terminal residue" evidence="1">
    <location>
        <position position="209"/>
    </location>
</feature>
<dbReference type="SUPFAM" id="SSF48695">
    <property type="entry name" value="Multiheme cytochromes"/>
    <property type="match status" value="1"/>
</dbReference>
<dbReference type="AlphaFoldDB" id="A0A0F9BWJ9"/>